<accession>A0AAJ3NPR0</accession>
<proteinExistence type="predicted"/>
<feature type="transmembrane region" description="Helical" evidence="1">
    <location>
        <begin position="105"/>
        <end position="123"/>
    </location>
</feature>
<evidence type="ECO:0000313" key="3">
    <source>
        <dbReference type="Proteomes" id="UP000193387"/>
    </source>
</evidence>
<organism evidence="2 3">
    <name type="scientific">Mycobacterium saskatchewanense</name>
    <dbReference type="NCBI Taxonomy" id="220927"/>
    <lineage>
        <taxon>Bacteria</taxon>
        <taxon>Bacillati</taxon>
        <taxon>Actinomycetota</taxon>
        <taxon>Actinomycetes</taxon>
        <taxon>Mycobacteriales</taxon>
        <taxon>Mycobacteriaceae</taxon>
        <taxon>Mycobacterium</taxon>
        <taxon>Mycobacterium simiae complex</taxon>
    </lineage>
</organism>
<keyword evidence="1" id="KW-0472">Membrane</keyword>
<dbReference type="Proteomes" id="UP000193387">
    <property type="component" value="Unassembled WGS sequence"/>
</dbReference>
<keyword evidence="1" id="KW-0812">Transmembrane</keyword>
<reference evidence="2 3" key="1">
    <citation type="submission" date="2016-01" db="EMBL/GenBank/DDBJ databases">
        <title>The new phylogeny of the genus Mycobacterium.</title>
        <authorList>
            <person name="Tarcisio F."/>
            <person name="Conor M."/>
            <person name="Antonella G."/>
            <person name="Elisabetta G."/>
            <person name="Giulia F.S."/>
            <person name="Sara T."/>
            <person name="Anna F."/>
            <person name="Clotilde B."/>
            <person name="Roberto B."/>
            <person name="Veronica D.S."/>
            <person name="Fabio R."/>
            <person name="Monica P."/>
            <person name="Olivier J."/>
            <person name="Enrico T."/>
            <person name="Nicola S."/>
        </authorList>
    </citation>
    <scope>NUCLEOTIDE SEQUENCE [LARGE SCALE GENOMIC DNA]</scope>
    <source>
        <strain evidence="2 3">DSM 44616</strain>
    </source>
</reference>
<name>A0AAJ3NPR0_9MYCO</name>
<evidence type="ECO:0000256" key="1">
    <source>
        <dbReference type="SAM" id="Phobius"/>
    </source>
</evidence>
<protein>
    <submittedName>
        <fullName evidence="2">Uncharacterized protein</fullName>
    </submittedName>
</protein>
<dbReference type="RefSeq" id="WP_085256412.1">
    <property type="nucleotide sequence ID" value="NZ_AP022573.1"/>
</dbReference>
<keyword evidence="1" id="KW-1133">Transmembrane helix</keyword>
<sequence length="130" mass="13524">MSTQPGFAPPPRKRSTADIVATTLLFVGQLAASALAFVPALLGSAWLMMPICSDNCDSAQVSHFVHNTWTGALVIVAGVGVALLVAACGTLVSGLRGTLMWKWPALGLAMVIVCFVIALGLWMEATPRTG</sequence>
<gene>
    <name evidence="2" type="ORF">AWC23_16235</name>
</gene>
<dbReference type="EMBL" id="LQPR01000037">
    <property type="protein sequence ID" value="ORW70780.1"/>
    <property type="molecule type" value="Genomic_DNA"/>
</dbReference>
<comment type="caution">
    <text evidence="2">The sequence shown here is derived from an EMBL/GenBank/DDBJ whole genome shotgun (WGS) entry which is preliminary data.</text>
</comment>
<feature type="transmembrane region" description="Helical" evidence="1">
    <location>
        <begin position="21"/>
        <end position="49"/>
    </location>
</feature>
<evidence type="ECO:0000313" key="2">
    <source>
        <dbReference type="EMBL" id="ORW70780.1"/>
    </source>
</evidence>
<feature type="transmembrane region" description="Helical" evidence="1">
    <location>
        <begin position="69"/>
        <end position="93"/>
    </location>
</feature>
<dbReference type="AlphaFoldDB" id="A0AAJ3NPR0"/>
<keyword evidence="3" id="KW-1185">Reference proteome</keyword>